<organism evidence="2 3">
    <name type="scientific">Clavelina lepadiformis</name>
    <name type="common">Light-bulb sea squirt</name>
    <name type="synonym">Ascidia lepadiformis</name>
    <dbReference type="NCBI Taxonomy" id="159417"/>
    <lineage>
        <taxon>Eukaryota</taxon>
        <taxon>Metazoa</taxon>
        <taxon>Chordata</taxon>
        <taxon>Tunicata</taxon>
        <taxon>Ascidiacea</taxon>
        <taxon>Aplousobranchia</taxon>
        <taxon>Clavelinidae</taxon>
        <taxon>Clavelina</taxon>
    </lineage>
</organism>
<accession>A0ABP0FS15</accession>
<dbReference type="EMBL" id="CAWYQH010000079">
    <property type="protein sequence ID" value="CAK8680748.1"/>
    <property type="molecule type" value="Genomic_DNA"/>
</dbReference>
<evidence type="ECO:0000313" key="3">
    <source>
        <dbReference type="Proteomes" id="UP001642483"/>
    </source>
</evidence>
<dbReference type="Proteomes" id="UP001642483">
    <property type="component" value="Unassembled WGS sequence"/>
</dbReference>
<name>A0ABP0FS15_CLALP</name>
<sequence length="104" mass="12418">MHKRTKICHTIINVTFRKADIRKQEFHTVFDLYIIISPYYHRLLDPRRDPSIRADFTKPGLFIWKGFPPREEAPIYICAQYHSFITAVFFFGIARFAFYAITTL</sequence>
<keyword evidence="1" id="KW-0812">Transmembrane</keyword>
<keyword evidence="1" id="KW-0472">Membrane</keyword>
<comment type="caution">
    <text evidence="2">The sequence shown here is derived from an EMBL/GenBank/DDBJ whole genome shotgun (WGS) entry which is preliminary data.</text>
</comment>
<keyword evidence="1" id="KW-1133">Transmembrane helix</keyword>
<reference evidence="2 3" key="1">
    <citation type="submission" date="2024-02" db="EMBL/GenBank/DDBJ databases">
        <authorList>
            <person name="Daric V."/>
            <person name="Darras S."/>
        </authorList>
    </citation>
    <scope>NUCLEOTIDE SEQUENCE [LARGE SCALE GENOMIC DNA]</scope>
</reference>
<protein>
    <submittedName>
        <fullName evidence="2">Uncharacterized protein</fullName>
    </submittedName>
</protein>
<gene>
    <name evidence="2" type="ORF">CVLEPA_LOCUS11003</name>
</gene>
<evidence type="ECO:0000256" key="1">
    <source>
        <dbReference type="SAM" id="Phobius"/>
    </source>
</evidence>
<evidence type="ECO:0000313" key="2">
    <source>
        <dbReference type="EMBL" id="CAK8680748.1"/>
    </source>
</evidence>
<keyword evidence="3" id="KW-1185">Reference proteome</keyword>
<proteinExistence type="predicted"/>
<feature type="transmembrane region" description="Helical" evidence="1">
    <location>
        <begin position="81"/>
        <end position="101"/>
    </location>
</feature>